<reference evidence="3" key="1">
    <citation type="journal article" date="2019" name="Curr. Biol.">
        <title>Genome Sequence of Striga asiatica Provides Insight into the Evolution of Plant Parasitism.</title>
        <authorList>
            <person name="Yoshida S."/>
            <person name="Kim S."/>
            <person name="Wafula E.K."/>
            <person name="Tanskanen J."/>
            <person name="Kim Y.M."/>
            <person name="Honaas L."/>
            <person name="Yang Z."/>
            <person name="Spallek T."/>
            <person name="Conn C.E."/>
            <person name="Ichihashi Y."/>
            <person name="Cheong K."/>
            <person name="Cui S."/>
            <person name="Der J.P."/>
            <person name="Gundlach H."/>
            <person name="Jiao Y."/>
            <person name="Hori C."/>
            <person name="Ishida J.K."/>
            <person name="Kasahara H."/>
            <person name="Kiba T."/>
            <person name="Kim M.S."/>
            <person name="Koo N."/>
            <person name="Laohavisit A."/>
            <person name="Lee Y.H."/>
            <person name="Lumba S."/>
            <person name="McCourt P."/>
            <person name="Mortimer J.C."/>
            <person name="Mutuku J.M."/>
            <person name="Nomura T."/>
            <person name="Sasaki-Sekimoto Y."/>
            <person name="Seto Y."/>
            <person name="Wang Y."/>
            <person name="Wakatake T."/>
            <person name="Sakakibara H."/>
            <person name="Demura T."/>
            <person name="Yamaguchi S."/>
            <person name="Yoneyama K."/>
            <person name="Manabe R.I."/>
            <person name="Nelson D.C."/>
            <person name="Schulman A.H."/>
            <person name="Timko M.P."/>
            <person name="dePamphilis C.W."/>
            <person name="Choi D."/>
            <person name="Shirasu K."/>
        </authorList>
    </citation>
    <scope>NUCLEOTIDE SEQUENCE [LARGE SCALE GENOMIC DNA]</scope>
    <source>
        <strain evidence="3">cv. UVA1</strain>
    </source>
</reference>
<evidence type="ECO:0000256" key="1">
    <source>
        <dbReference type="SAM" id="MobiDB-lite"/>
    </source>
</evidence>
<evidence type="ECO:0000313" key="3">
    <source>
        <dbReference type="Proteomes" id="UP000325081"/>
    </source>
</evidence>
<sequence length="313" mass="33221">MGRKINPNEPPRLQTPEASILLSFPFSHLLPPHKQPYVHTIGPRQPQSCTDPPPGRALGTQVPDPEAGRASHHVHHLVRDHNRQPKFPGQEPQFRGYLEEDARSALQFERGVVVLASEQCRNRVDDEELNVELGDPEIEAGQHVEQVVGGGEGLDVDASEWVAGEVGRVGGQLTEAARGEWELGVEIEGGGAEAAAGGGELGGEKELEGELGLAGAALRDDLGDGLAGDAAAEEAVEEGAADGEFGRRGREGVAEELLWLLKLLESVSRRGGGGALDYSTVALVDLLHLVRHSTRIFGGEAGPRVATSAMNIK</sequence>
<dbReference type="EMBL" id="BKCP01010070">
    <property type="protein sequence ID" value="GER52047.1"/>
    <property type="molecule type" value="Genomic_DNA"/>
</dbReference>
<feature type="region of interest" description="Disordered" evidence="1">
    <location>
        <begin position="41"/>
        <end position="72"/>
    </location>
</feature>
<accession>A0A5A7R5N4</accession>
<dbReference type="Proteomes" id="UP000325081">
    <property type="component" value="Unassembled WGS sequence"/>
</dbReference>
<proteinExistence type="predicted"/>
<protein>
    <submittedName>
        <fullName evidence="2">SWAP (Suppressor-of-White-APricot)/surpdomain-containing protein / ubiquitin family protein</fullName>
    </submittedName>
</protein>
<dbReference type="AlphaFoldDB" id="A0A5A7R5N4"/>
<organism evidence="2 3">
    <name type="scientific">Striga asiatica</name>
    <name type="common">Asiatic witchweed</name>
    <name type="synonym">Buchnera asiatica</name>
    <dbReference type="NCBI Taxonomy" id="4170"/>
    <lineage>
        <taxon>Eukaryota</taxon>
        <taxon>Viridiplantae</taxon>
        <taxon>Streptophyta</taxon>
        <taxon>Embryophyta</taxon>
        <taxon>Tracheophyta</taxon>
        <taxon>Spermatophyta</taxon>
        <taxon>Magnoliopsida</taxon>
        <taxon>eudicotyledons</taxon>
        <taxon>Gunneridae</taxon>
        <taxon>Pentapetalae</taxon>
        <taxon>asterids</taxon>
        <taxon>lamiids</taxon>
        <taxon>Lamiales</taxon>
        <taxon>Orobanchaceae</taxon>
        <taxon>Buchnereae</taxon>
        <taxon>Striga</taxon>
    </lineage>
</organism>
<comment type="caution">
    <text evidence="2">The sequence shown here is derived from an EMBL/GenBank/DDBJ whole genome shotgun (WGS) entry which is preliminary data.</text>
</comment>
<gene>
    <name evidence="2" type="ORF">STAS_29476</name>
</gene>
<evidence type="ECO:0000313" key="2">
    <source>
        <dbReference type="EMBL" id="GER52047.1"/>
    </source>
</evidence>
<keyword evidence="3" id="KW-1185">Reference proteome</keyword>
<name>A0A5A7R5N4_STRAF</name>